<feature type="region of interest" description="Disordered" evidence="1">
    <location>
        <begin position="95"/>
        <end position="208"/>
    </location>
</feature>
<evidence type="ECO:0000313" key="3">
    <source>
        <dbReference type="Proteomes" id="UP001362999"/>
    </source>
</evidence>
<comment type="caution">
    <text evidence="2">The sequence shown here is derived from an EMBL/GenBank/DDBJ whole genome shotgun (WGS) entry which is preliminary data.</text>
</comment>
<keyword evidence="3" id="KW-1185">Reference proteome</keyword>
<evidence type="ECO:0000256" key="1">
    <source>
        <dbReference type="SAM" id="MobiDB-lite"/>
    </source>
</evidence>
<proteinExistence type="predicted"/>
<name>A0AAW0D355_9AGAR</name>
<evidence type="ECO:0008006" key="4">
    <source>
        <dbReference type="Google" id="ProtNLM"/>
    </source>
</evidence>
<sequence>MPPASNSVSQANYDLYAMSADTIHQAAVQNVASTSVTSALETRYTDLEAELRTLKQRSVWQDAELARQDEEITQLGAQRDLDRIRLAEMTARLEKLEEQTRSTHSSNGSRLRALRKREASQSFEDMDRMEGGKRKLPGATRPPIPMKRQRLSPGPAPARRRSSLSIKPVPLPHSKRLIPAEPVFDSSDDEPEDNQLQTYASDPDDPTRLIRLARPRYSLFGRNRAACKKGGDAVVGLVSPEV</sequence>
<dbReference type="EMBL" id="JAWWNJ010000011">
    <property type="protein sequence ID" value="KAK7045110.1"/>
    <property type="molecule type" value="Genomic_DNA"/>
</dbReference>
<protein>
    <recommendedName>
        <fullName evidence="4">Shugoshin C-terminal domain-containing protein</fullName>
    </recommendedName>
</protein>
<evidence type="ECO:0000313" key="2">
    <source>
        <dbReference type="EMBL" id="KAK7045110.1"/>
    </source>
</evidence>
<gene>
    <name evidence="2" type="ORF">R3P38DRAFT_3259130</name>
</gene>
<organism evidence="2 3">
    <name type="scientific">Favolaschia claudopus</name>
    <dbReference type="NCBI Taxonomy" id="2862362"/>
    <lineage>
        <taxon>Eukaryota</taxon>
        <taxon>Fungi</taxon>
        <taxon>Dikarya</taxon>
        <taxon>Basidiomycota</taxon>
        <taxon>Agaricomycotina</taxon>
        <taxon>Agaricomycetes</taxon>
        <taxon>Agaricomycetidae</taxon>
        <taxon>Agaricales</taxon>
        <taxon>Marasmiineae</taxon>
        <taxon>Mycenaceae</taxon>
        <taxon>Favolaschia</taxon>
    </lineage>
</organism>
<accession>A0AAW0D355</accession>
<reference evidence="2 3" key="1">
    <citation type="journal article" date="2024" name="J Genomics">
        <title>Draft genome sequencing and assembly of Favolaschia claudopus CIRM-BRFM 2984 isolated from oak limbs.</title>
        <authorList>
            <person name="Navarro D."/>
            <person name="Drula E."/>
            <person name="Chaduli D."/>
            <person name="Cazenave R."/>
            <person name="Ahrendt S."/>
            <person name="Wang J."/>
            <person name="Lipzen A."/>
            <person name="Daum C."/>
            <person name="Barry K."/>
            <person name="Grigoriev I.V."/>
            <person name="Favel A."/>
            <person name="Rosso M.N."/>
            <person name="Martin F."/>
        </authorList>
    </citation>
    <scope>NUCLEOTIDE SEQUENCE [LARGE SCALE GENOMIC DNA]</scope>
    <source>
        <strain evidence="2 3">CIRM-BRFM 2984</strain>
    </source>
</reference>
<dbReference type="AlphaFoldDB" id="A0AAW0D355"/>
<dbReference type="Proteomes" id="UP001362999">
    <property type="component" value="Unassembled WGS sequence"/>
</dbReference>